<dbReference type="PANTHER" id="PTHR32071">
    <property type="entry name" value="TRANSCRIPTIONAL REGULATORY PROTEIN"/>
    <property type="match status" value="1"/>
</dbReference>
<dbReference type="RefSeq" id="WP_154372536.1">
    <property type="nucleotide sequence ID" value="NZ_WKJK01000001.1"/>
</dbReference>
<dbReference type="PROSITE" id="PS00688">
    <property type="entry name" value="SIGMA54_INTERACT_3"/>
    <property type="match status" value="1"/>
</dbReference>
<dbReference type="InterPro" id="IPR058031">
    <property type="entry name" value="AAA_lid_NorR"/>
</dbReference>
<dbReference type="InterPro" id="IPR003593">
    <property type="entry name" value="AAA+_ATPase"/>
</dbReference>
<dbReference type="PRINTS" id="PR01590">
    <property type="entry name" value="HTHFIS"/>
</dbReference>
<dbReference type="Gene3D" id="1.10.10.60">
    <property type="entry name" value="Homeodomain-like"/>
    <property type="match status" value="1"/>
</dbReference>
<proteinExistence type="predicted"/>
<keyword evidence="2" id="KW-0067">ATP-binding</keyword>
<sequence length="458" mass="49454">MTTKSILCVGTGSPGLPADWEVVRAATLADARRHLTSTPCAVGLLLVQPEDSCDSLHALLREHGARHGTRWIAVLPPAALAQPAWRQLVHELCDDYHTWPLDHQRLRHALGHALGMAALCGDDDASPRATGAKQAAGVGDDAMLTGTSVAITRLRRQIAKVAKASAPVLIWGESGSGKELAAQAVHAHSPRRKGPFVPINCGAIPAQLIQSELFGHERGAFTGAARDKRGLIETAQGGSIFLDEIGDLPMELQANLLRFLQEKTIYRVGGTRSITVDARVIAASHVNLAQAVQRGAFREDLYYRLNVLALDVPPLRERRDDLMPLAAHFFHTFASERAPRVRGFSSTAAQAIRAHHWPGNVRELINRVRRAMVMAEGRLILPADLGLQAAAAPAPLALDDARIRAERDAIDASLLRAGRNITLAARDLGVSRMTLYRLLAKHGMAAPSRASYTDGQSE</sequence>
<keyword evidence="5" id="KW-0804">Transcription</keyword>
<dbReference type="InterPro" id="IPR009057">
    <property type="entry name" value="Homeodomain-like_sf"/>
</dbReference>
<dbReference type="PROSITE" id="PS00676">
    <property type="entry name" value="SIGMA54_INTERACT_2"/>
    <property type="match status" value="1"/>
</dbReference>
<dbReference type="Pfam" id="PF02954">
    <property type="entry name" value="HTH_8"/>
    <property type="match status" value="1"/>
</dbReference>
<evidence type="ECO:0000256" key="4">
    <source>
        <dbReference type="ARBA" id="ARBA00023125"/>
    </source>
</evidence>
<dbReference type="PANTHER" id="PTHR32071:SF120">
    <property type="entry name" value="TRANSCRIPTIONAL REGULATOR-RELATED"/>
    <property type="match status" value="1"/>
</dbReference>
<organism evidence="7 8">
    <name type="scientific">Duganella guangzhouensis</name>
    <dbReference type="NCBI Taxonomy" id="2666084"/>
    <lineage>
        <taxon>Bacteria</taxon>
        <taxon>Pseudomonadati</taxon>
        <taxon>Pseudomonadota</taxon>
        <taxon>Betaproteobacteria</taxon>
        <taxon>Burkholderiales</taxon>
        <taxon>Oxalobacteraceae</taxon>
        <taxon>Telluria group</taxon>
        <taxon>Duganella</taxon>
    </lineage>
</organism>
<evidence type="ECO:0000256" key="2">
    <source>
        <dbReference type="ARBA" id="ARBA00022840"/>
    </source>
</evidence>
<dbReference type="SMART" id="SM00382">
    <property type="entry name" value="AAA"/>
    <property type="match status" value="1"/>
</dbReference>
<dbReference type="InterPro" id="IPR025944">
    <property type="entry name" value="Sigma_54_int_dom_CS"/>
</dbReference>
<reference evidence="7 8" key="1">
    <citation type="submission" date="2019-11" db="EMBL/GenBank/DDBJ databases">
        <title>Novel species isolated from a subtropical stream in China.</title>
        <authorList>
            <person name="Lu H."/>
        </authorList>
    </citation>
    <scope>NUCLEOTIDE SEQUENCE [LARGE SCALE GENOMIC DNA]</scope>
    <source>
        <strain evidence="7 8">FT80W</strain>
    </source>
</reference>
<dbReference type="CDD" id="cd00009">
    <property type="entry name" value="AAA"/>
    <property type="match status" value="1"/>
</dbReference>
<dbReference type="InterPro" id="IPR025943">
    <property type="entry name" value="Sigma_54_int_dom_ATP-bd_2"/>
</dbReference>
<feature type="domain" description="Sigma-54 factor interaction" evidence="6">
    <location>
        <begin position="144"/>
        <end position="373"/>
    </location>
</feature>
<dbReference type="GO" id="GO:0005524">
    <property type="term" value="F:ATP binding"/>
    <property type="evidence" value="ECO:0007669"/>
    <property type="project" value="UniProtKB-KW"/>
</dbReference>
<dbReference type="Pfam" id="PF20161">
    <property type="entry name" value="VpsR"/>
    <property type="match status" value="1"/>
</dbReference>
<dbReference type="SUPFAM" id="SSF52540">
    <property type="entry name" value="P-loop containing nucleoside triphosphate hydrolases"/>
    <property type="match status" value="1"/>
</dbReference>
<accession>A0A6I2KWE3</accession>
<dbReference type="Proteomes" id="UP000433309">
    <property type="component" value="Unassembled WGS sequence"/>
</dbReference>
<protein>
    <submittedName>
        <fullName evidence="7">AAA domain-containing protein</fullName>
    </submittedName>
</protein>
<dbReference type="InterPro" id="IPR002197">
    <property type="entry name" value="HTH_Fis"/>
</dbReference>
<evidence type="ECO:0000256" key="1">
    <source>
        <dbReference type="ARBA" id="ARBA00022741"/>
    </source>
</evidence>
<dbReference type="AlphaFoldDB" id="A0A6I2KWE3"/>
<evidence type="ECO:0000313" key="7">
    <source>
        <dbReference type="EMBL" id="MRW88724.1"/>
    </source>
</evidence>
<dbReference type="Pfam" id="PF25601">
    <property type="entry name" value="AAA_lid_14"/>
    <property type="match status" value="1"/>
</dbReference>
<keyword evidence="4" id="KW-0238">DNA-binding</keyword>
<dbReference type="InterPro" id="IPR002078">
    <property type="entry name" value="Sigma_54_int"/>
</dbReference>
<dbReference type="SUPFAM" id="SSF46689">
    <property type="entry name" value="Homeodomain-like"/>
    <property type="match status" value="1"/>
</dbReference>
<dbReference type="FunFam" id="3.40.50.300:FF:000006">
    <property type="entry name" value="DNA-binding transcriptional regulator NtrC"/>
    <property type="match status" value="1"/>
</dbReference>
<gene>
    <name evidence="7" type="ORF">GJ699_01850</name>
</gene>
<dbReference type="Pfam" id="PF00158">
    <property type="entry name" value="Sigma54_activat"/>
    <property type="match status" value="1"/>
</dbReference>
<evidence type="ECO:0000256" key="3">
    <source>
        <dbReference type="ARBA" id="ARBA00023015"/>
    </source>
</evidence>
<evidence type="ECO:0000313" key="8">
    <source>
        <dbReference type="Proteomes" id="UP000433309"/>
    </source>
</evidence>
<keyword evidence="8" id="KW-1185">Reference proteome</keyword>
<comment type="caution">
    <text evidence="7">The sequence shown here is derived from an EMBL/GenBank/DDBJ whole genome shotgun (WGS) entry which is preliminary data.</text>
</comment>
<dbReference type="Gene3D" id="1.10.8.60">
    <property type="match status" value="1"/>
</dbReference>
<name>A0A6I2KWE3_9BURK</name>
<keyword evidence="1" id="KW-0547">Nucleotide-binding</keyword>
<dbReference type="EMBL" id="WKJK01000001">
    <property type="protein sequence ID" value="MRW88724.1"/>
    <property type="molecule type" value="Genomic_DNA"/>
</dbReference>
<dbReference type="PROSITE" id="PS50045">
    <property type="entry name" value="SIGMA54_INTERACT_4"/>
    <property type="match status" value="1"/>
</dbReference>
<dbReference type="InterPro" id="IPR027417">
    <property type="entry name" value="P-loop_NTPase"/>
</dbReference>
<dbReference type="InterPro" id="IPR045343">
    <property type="entry name" value="VpsR"/>
</dbReference>
<dbReference type="Gene3D" id="3.40.50.300">
    <property type="entry name" value="P-loop containing nucleotide triphosphate hydrolases"/>
    <property type="match status" value="1"/>
</dbReference>
<keyword evidence="3" id="KW-0805">Transcription regulation</keyword>
<dbReference type="GO" id="GO:0006355">
    <property type="term" value="P:regulation of DNA-templated transcription"/>
    <property type="evidence" value="ECO:0007669"/>
    <property type="project" value="InterPro"/>
</dbReference>
<dbReference type="GO" id="GO:0043565">
    <property type="term" value="F:sequence-specific DNA binding"/>
    <property type="evidence" value="ECO:0007669"/>
    <property type="project" value="InterPro"/>
</dbReference>
<evidence type="ECO:0000256" key="5">
    <source>
        <dbReference type="ARBA" id="ARBA00023163"/>
    </source>
</evidence>
<evidence type="ECO:0000259" key="6">
    <source>
        <dbReference type="PROSITE" id="PS50045"/>
    </source>
</evidence>